<reference evidence="3" key="1">
    <citation type="submission" date="2023-06" db="EMBL/GenBank/DDBJ databases">
        <title>SYSU T00b26.</title>
        <authorList>
            <person name="Gao L."/>
            <person name="Fang B.-Z."/>
            <person name="Li W.-J."/>
        </authorList>
    </citation>
    <scope>NUCLEOTIDE SEQUENCE</scope>
    <source>
        <strain evidence="3">SYSU T00b26</strain>
    </source>
</reference>
<dbReference type="PANTHER" id="PTHR14969">
    <property type="entry name" value="SPHINGOSINE-1-PHOSPHATE PHOSPHOHYDROLASE"/>
    <property type="match status" value="1"/>
</dbReference>
<name>A0ABT8FZ02_9MICO</name>
<evidence type="ECO:0000256" key="1">
    <source>
        <dbReference type="SAM" id="Phobius"/>
    </source>
</evidence>
<protein>
    <submittedName>
        <fullName evidence="3">Phosphatase PAP2 family protein</fullName>
    </submittedName>
</protein>
<feature type="transmembrane region" description="Helical" evidence="1">
    <location>
        <begin position="164"/>
        <end position="187"/>
    </location>
</feature>
<keyword evidence="1" id="KW-0472">Membrane</keyword>
<keyword evidence="1" id="KW-0812">Transmembrane</keyword>
<dbReference type="CDD" id="cd03392">
    <property type="entry name" value="PAP2_like_2"/>
    <property type="match status" value="1"/>
</dbReference>
<feature type="transmembrane region" description="Helical" evidence="1">
    <location>
        <begin position="134"/>
        <end position="155"/>
    </location>
</feature>
<dbReference type="Pfam" id="PF01569">
    <property type="entry name" value="PAP2"/>
    <property type="match status" value="1"/>
</dbReference>
<dbReference type="SUPFAM" id="SSF48317">
    <property type="entry name" value="Acid phosphatase/Vanadium-dependent haloperoxidase"/>
    <property type="match status" value="1"/>
</dbReference>
<evidence type="ECO:0000313" key="3">
    <source>
        <dbReference type="EMBL" id="MDN4472121.1"/>
    </source>
</evidence>
<dbReference type="EMBL" id="JAUHPV010000002">
    <property type="protein sequence ID" value="MDN4472121.1"/>
    <property type="molecule type" value="Genomic_DNA"/>
</dbReference>
<dbReference type="InterPro" id="IPR036938">
    <property type="entry name" value="PAP2/HPO_sf"/>
</dbReference>
<feature type="domain" description="Phosphatidic acid phosphatase type 2/haloperoxidase" evidence="2">
    <location>
        <begin position="92"/>
        <end position="208"/>
    </location>
</feature>
<keyword evidence="1" id="KW-1133">Transmembrane helix</keyword>
<evidence type="ECO:0000313" key="4">
    <source>
        <dbReference type="Proteomes" id="UP001172738"/>
    </source>
</evidence>
<comment type="caution">
    <text evidence="3">The sequence shown here is derived from an EMBL/GenBank/DDBJ whole genome shotgun (WGS) entry which is preliminary data.</text>
</comment>
<dbReference type="InterPro" id="IPR000326">
    <property type="entry name" value="PAP2/HPO"/>
</dbReference>
<dbReference type="SMART" id="SM00014">
    <property type="entry name" value="acidPPc"/>
    <property type="match status" value="1"/>
</dbReference>
<feature type="transmembrane region" description="Helical" evidence="1">
    <location>
        <begin position="66"/>
        <end position="85"/>
    </location>
</feature>
<dbReference type="Gene3D" id="1.20.144.10">
    <property type="entry name" value="Phosphatidic acid phosphatase type 2/haloperoxidase"/>
    <property type="match status" value="1"/>
</dbReference>
<keyword evidence="4" id="KW-1185">Reference proteome</keyword>
<dbReference type="Proteomes" id="UP001172738">
    <property type="component" value="Unassembled WGS sequence"/>
</dbReference>
<feature type="transmembrane region" description="Helical" evidence="1">
    <location>
        <begin position="7"/>
        <end position="28"/>
    </location>
</feature>
<accession>A0ABT8FZ02</accession>
<dbReference type="PANTHER" id="PTHR14969:SF13">
    <property type="entry name" value="AT30094P"/>
    <property type="match status" value="1"/>
</dbReference>
<feature type="transmembrane region" description="Helical" evidence="1">
    <location>
        <begin position="94"/>
        <end position="114"/>
    </location>
</feature>
<organism evidence="3 4">
    <name type="scientific">Demequina zhanjiangensis</name>
    <dbReference type="NCBI Taxonomy" id="3051659"/>
    <lineage>
        <taxon>Bacteria</taxon>
        <taxon>Bacillati</taxon>
        <taxon>Actinomycetota</taxon>
        <taxon>Actinomycetes</taxon>
        <taxon>Micrococcales</taxon>
        <taxon>Demequinaceae</taxon>
        <taxon>Demequina</taxon>
    </lineage>
</organism>
<dbReference type="RefSeq" id="WP_301126435.1">
    <property type="nucleotide sequence ID" value="NZ_JAUHPV010000002.1"/>
</dbReference>
<evidence type="ECO:0000259" key="2">
    <source>
        <dbReference type="SMART" id="SM00014"/>
    </source>
</evidence>
<proteinExistence type="predicted"/>
<gene>
    <name evidence="3" type="ORF">QQX04_03825</name>
</gene>
<sequence length="230" mass="25027">MTRRDLLRAVLPGLVVSGLAVWAFAGLLDALLEQEDLYVVDQPLVDWLASHRTEWLTTTLTAITNAFGPVILPIVVGVVCAIWGARSRQWRDPLLLAGAMVLSTLIAMIVKAIIERPRPDESLQVIPGLETSFSFPSGHTTGAATLVLVLGYLVLRRRHPRKSLVAWAVLSVVVIVLVGGSRLYLGYHFFTDVLAGASLGVFTLGLVASVDRWLDLRERAAREADGAAQR</sequence>
<feature type="transmembrane region" description="Helical" evidence="1">
    <location>
        <begin position="193"/>
        <end position="214"/>
    </location>
</feature>